<accession>A0A2T4SU44</accession>
<sequence>MNLKEFQEHIEGRLPALDSFYDRAINYQLDKDKRRPPKKRWSEAKIERAADNMYKDLMKSMYEKVKSVVEEHEKKPANVWIDYLEKYEMYEQINESLYEIEFE</sequence>
<evidence type="ECO:0000313" key="2">
    <source>
        <dbReference type="Proteomes" id="UP000283576"/>
    </source>
</evidence>
<evidence type="ECO:0000313" key="1">
    <source>
        <dbReference type="EMBL" id="RIL41048.1"/>
    </source>
</evidence>
<reference evidence="1 2" key="1">
    <citation type="journal article" date="2016" name="Front. Microbiol.">
        <title>Comprehensive Phylogenetic Analysis of Bovine Non-aureus Staphylococci Species Based on Whole-Genome Sequencing.</title>
        <authorList>
            <person name="Naushad S."/>
            <person name="Barkema H.W."/>
            <person name="Luby C."/>
            <person name="Condas L.A."/>
            <person name="Nobrega D.B."/>
            <person name="Carson D.A."/>
            <person name="De Buck J."/>
        </authorList>
    </citation>
    <scope>NUCLEOTIDE SEQUENCE [LARGE SCALE GENOMIC DNA]</scope>
    <source>
        <strain evidence="1 2">SNUC 1388</strain>
    </source>
</reference>
<gene>
    <name evidence="1" type="ORF">BUZ01_13625</name>
</gene>
<comment type="caution">
    <text evidence="1">The sequence shown here is derived from an EMBL/GenBank/DDBJ whole genome shotgun (WGS) entry which is preliminary data.</text>
</comment>
<dbReference type="Proteomes" id="UP000283576">
    <property type="component" value="Unassembled WGS sequence"/>
</dbReference>
<dbReference type="AlphaFoldDB" id="A0A2T4SU44"/>
<dbReference type="EMBL" id="QXRZ01000017">
    <property type="protein sequence ID" value="RIL41048.1"/>
    <property type="molecule type" value="Genomic_DNA"/>
</dbReference>
<organism evidence="1 2">
    <name type="scientific">Staphylococcus gallinarum</name>
    <dbReference type="NCBI Taxonomy" id="1293"/>
    <lineage>
        <taxon>Bacteria</taxon>
        <taxon>Bacillati</taxon>
        <taxon>Bacillota</taxon>
        <taxon>Bacilli</taxon>
        <taxon>Bacillales</taxon>
        <taxon>Staphylococcaceae</taxon>
        <taxon>Staphylococcus</taxon>
    </lineage>
</organism>
<dbReference type="RefSeq" id="WP_107590261.1">
    <property type="nucleotide sequence ID" value="NZ_JAIBNG010000003.1"/>
</dbReference>
<protein>
    <submittedName>
        <fullName evidence="1">Uncharacterized protein</fullName>
    </submittedName>
</protein>
<name>A0A2T4SU44_STAGA</name>
<proteinExistence type="predicted"/>